<evidence type="ECO:0000313" key="2">
    <source>
        <dbReference type="Proteomes" id="UP000003111"/>
    </source>
</evidence>
<comment type="caution">
    <text evidence="1">The sequence shown here is derived from an EMBL/GenBank/DDBJ whole genome shotgun (WGS) entry which is preliminary data.</text>
</comment>
<organism evidence="1 2">
    <name type="scientific">Aeromicrobium marinum DSM 15272</name>
    <dbReference type="NCBI Taxonomy" id="585531"/>
    <lineage>
        <taxon>Bacteria</taxon>
        <taxon>Bacillati</taxon>
        <taxon>Actinomycetota</taxon>
        <taxon>Actinomycetes</taxon>
        <taxon>Propionibacteriales</taxon>
        <taxon>Nocardioidaceae</taxon>
        <taxon>Aeromicrobium</taxon>
    </lineage>
</organism>
<gene>
    <name evidence="1" type="ORF">HMPREF0063_10055</name>
</gene>
<keyword evidence="2" id="KW-1185">Reference proteome</keyword>
<proteinExistence type="predicted"/>
<name>E2S7P8_9ACTN</name>
<dbReference type="Proteomes" id="UP000003111">
    <property type="component" value="Unassembled WGS sequence"/>
</dbReference>
<accession>E2S7P8</accession>
<evidence type="ECO:0008006" key="3">
    <source>
        <dbReference type="Google" id="ProtNLM"/>
    </source>
</evidence>
<dbReference type="RefSeq" id="WP_007076622.1">
    <property type="nucleotide sequence ID" value="NZ_CM001024.1"/>
</dbReference>
<dbReference type="HOGENOM" id="CLU_1821280_0_0_11"/>
<protein>
    <recommendedName>
        <fullName evidence="3">DUF3168 domain-containing protein</fullName>
    </recommendedName>
</protein>
<dbReference type="OrthoDB" id="5123173at2"/>
<evidence type="ECO:0000313" key="1">
    <source>
        <dbReference type="EMBL" id="EFQ84714.1"/>
    </source>
</evidence>
<dbReference type="STRING" id="585531.HMPREF0063_10055"/>
<reference evidence="1" key="1">
    <citation type="submission" date="2010-08" db="EMBL/GenBank/DDBJ databases">
        <authorList>
            <person name="Muzny D."/>
            <person name="Qin X."/>
            <person name="Buhay C."/>
            <person name="Dugan-Rocha S."/>
            <person name="Ding Y."/>
            <person name="Chen G."/>
            <person name="Hawes A."/>
            <person name="Holder M."/>
            <person name="Jhangiani S."/>
            <person name="Johnson A."/>
            <person name="Khan Z."/>
            <person name="Li Z."/>
            <person name="Liu W."/>
            <person name="Liu X."/>
            <person name="Perez L."/>
            <person name="Shen H."/>
            <person name="Wang Q."/>
            <person name="Watt J."/>
            <person name="Xi L."/>
            <person name="Xin Y."/>
            <person name="Zhou J."/>
            <person name="Deng J."/>
            <person name="Jiang H."/>
            <person name="Liu Y."/>
            <person name="Qu J."/>
            <person name="Song X.-Z."/>
            <person name="Zhang L."/>
            <person name="Villasana D."/>
            <person name="Johnson A."/>
            <person name="Liu J."/>
            <person name="Liyanage D."/>
            <person name="Lorensuhewa L."/>
            <person name="Robinson T."/>
            <person name="Song A."/>
            <person name="Song B.-B."/>
            <person name="Dinh H."/>
            <person name="Thornton R."/>
            <person name="Coyle M."/>
            <person name="Francisco L."/>
            <person name="Jackson L."/>
            <person name="Javaid M."/>
            <person name="Korchina V."/>
            <person name="Kovar C."/>
            <person name="Mata R."/>
            <person name="Mathew T."/>
            <person name="Ngo R."/>
            <person name="Nguyen L."/>
            <person name="Nguyen N."/>
            <person name="Okwuonu G."/>
            <person name="Ongeri F."/>
            <person name="Pham C."/>
            <person name="Simmons D."/>
            <person name="Wilczek-Boney K."/>
            <person name="Hale W."/>
            <person name="Jakkamsetti A."/>
            <person name="Pham P."/>
            <person name="Ruth R."/>
            <person name="San Lucas F."/>
            <person name="Warren J."/>
            <person name="Zhang J."/>
            <person name="Zhao Z."/>
            <person name="Zhou C."/>
            <person name="Zhu D."/>
            <person name="Lee S."/>
            <person name="Bess C."/>
            <person name="Blankenburg K."/>
            <person name="Forbes L."/>
            <person name="Fu Q."/>
            <person name="Gubbala S."/>
            <person name="Hirani K."/>
            <person name="Jayaseelan J.C."/>
            <person name="Lara F."/>
            <person name="Munidasa M."/>
            <person name="Palculict T."/>
            <person name="Patil S."/>
            <person name="Pu L.-L."/>
            <person name="Saada N."/>
            <person name="Tang L."/>
            <person name="Weissenberger G."/>
            <person name="Zhu Y."/>
            <person name="Hemphill L."/>
            <person name="Shang Y."/>
            <person name="Youmans B."/>
            <person name="Ayvaz T."/>
            <person name="Ross M."/>
            <person name="Santibanez J."/>
            <person name="Aqrawi P."/>
            <person name="Gross S."/>
            <person name="Joshi V."/>
            <person name="Fowler G."/>
            <person name="Nazareth L."/>
            <person name="Reid J."/>
            <person name="Worley K."/>
            <person name="Petrosino J."/>
            <person name="Highlander S."/>
            <person name="Gibbs R."/>
        </authorList>
    </citation>
    <scope>NUCLEOTIDE SEQUENCE [LARGE SCALE GENOMIC DNA]</scope>
    <source>
        <strain evidence="1">DSM 15272</strain>
    </source>
</reference>
<sequence length="141" mass="14884">MSIVAVTAAVSTLLDAHPDLHVIQRGAAQPTSGAPVFLGLATAGANEPDIYGTFTLSTPRVDNDRVSGDSGAGVYTLATMAVGRTPNEAAWVADRIDAALTRRRPVVPGRRCSPIRKSSGSGTRYDDPKYIATDVWRFAIT</sequence>
<dbReference type="EMBL" id="ACLF03000001">
    <property type="protein sequence ID" value="EFQ84714.1"/>
    <property type="molecule type" value="Genomic_DNA"/>
</dbReference>
<dbReference type="AlphaFoldDB" id="E2S7P8"/>